<name>A0ABN7XKV4_GIGMA</name>
<dbReference type="Proteomes" id="UP000789901">
    <property type="component" value="Unassembled WGS sequence"/>
</dbReference>
<reference evidence="1 2" key="1">
    <citation type="submission" date="2021-06" db="EMBL/GenBank/DDBJ databases">
        <authorList>
            <person name="Kallberg Y."/>
            <person name="Tangrot J."/>
            <person name="Rosling A."/>
        </authorList>
    </citation>
    <scope>NUCLEOTIDE SEQUENCE [LARGE SCALE GENOMIC DNA]</scope>
    <source>
        <strain evidence="1 2">120-4 pot B 10/14</strain>
    </source>
</reference>
<organism evidence="1 2">
    <name type="scientific">Gigaspora margarita</name>
    <dbReference type="NCBI Taxonomy" id="4874"/>
    <lineage>
        <taxon>Eukaryota</taxon>
        <taxon>Fungi</taxon>
        <taxon>Fungi incertae sedis</taxon>
        <taxon>Mucoromycota</taxon>
        <taxon>Glomeromycotina</taxon>
        <taxon>Glomeromycetes</taxon>
        <taxon>Diversisporales</taxon>
        <taxon>Gigasporaceae</taxon>
        <taxon>Gigaspora</taxon>
    </lineage>
</organism>
<accession>A0ABN7XKV4</accession>
<dbReference type="EMBL" id="CAJVQB010154819">
    <property type="protein sequence ID" value="CAG8855948.1"/>
    <property type="molecule type" value="Genomic_DNA"/>
</dbReference>
<proteinExistence type="predicted"/>
<feature type="non-terminal residue" evidence="1">
    <location>
        <position position="1"/>
    </location>
</feature>
<gene>
    <name evidence="1" type="ORF">GMARGA_LOCUS44769</name>
</gene>
<evidence type="ECO:0000313" key="2">
    <source>
        <dbReference type="Proteomes" id="UP000789901"/>
    </source>
</evidence>
<keyword evidence="2" id="KW-1185">Reference proteome</keyword>
<sequence>DELWPITSYLTLNETGQEVCAHRAKSDFFCGTLDEINTNITIINPLTDRLVTLNVNKVQLREKEFENFE</sequence>
<protein>
    <submittedName>
        <fullName evidence="1">17407_t:CDS:1</fullName>
    </submittedName>
</protein>
<comment type="caution">
    <text evidence="1">The sequence shown here is derived from an EMBL/GenBank/DDBJ whole genome shotgun (WGS) entry which is preliminary data.</text>
</comment>
<feature type="non-terminal residue" evidence="1">
    <location>
        <position position="69"/>
    </location>
</feature>
<evidence type="ECO:0000313" key="1">
    <source>
        <dbReference type="EMBL" id="CAG8855948.1"/>
    </source>
</evidence>